<keyword evidence="2" id="KW-1185">Reference proteome</keyword>
<dbReference type="AlphaFoldDB" id="A0A7J5XMX5"/>
<accession>A0A7J5XMX5</accession>
<name>A0A7J5XMX5_DISMA</name>
<comment type="caution">
    <text evidence="1">The sequence shown here is derived from an EMBL/GenBank/DDBJ whole genome shotgun (WGS) entry which is preliminary data.</text>
</comment>
<gene>
    <name evidence="1" type="ORF">F7725_009677</name>
</gene>
<organism evidence="1 2">
    <name type="scientific">Dissostichus mawsoni</name>
    <name type="common">Antarctic cod</name>
    <dbReference type="NCBI Taxonomy" id="36200"/>
    <lineage>
        <taxon>Eukaryota</taxon>
        <taxon>Metazoa</taxon>
        <taxon>Chordata</taxon>
        <taxon>Craniata</taxon>
        <taxon>Vertebrata</taxon>
        <taxon>Euteleostomi</taxon>
        <taxon>Actinopterygii</taxon>
        <taxon>Neopterygii</taxon>
        <taxon>Teleostei</taxon>
        <taxon>Neoteleostei</taxon>
        <taxon>Acanthomorphata</taxon>
        <taxon>Eupercaria</taxon>
        <taxon>Perciformes</taxon>
        <taxon>Notothenioidei</taxon>
        <taxon>Nototheniidae</taxon>
        <taxon>Dissostichus</taxon>
    </lineage>
</organism>
<evidence type="ECO:0000313" key="2">
    <source>
        <dbReference type="Proteomes" id="UP000518266"/>
    </source>
</evidence>
<reference evidence="1 2" key="1">
    <citation type="submission" date="2020-03" db="EMBL/GenBank/DDBJ databases">
        <title>Dissostichus mawsoni Genome sequencing and assembly.</title>
        <authorList>
            <person name="Park H."/>
        </authorList>
    </citation>
    <scope>NUCLEOTIDE SEQUENCE [LARGE SCALE GENOMIC DNA]</scope>
    <source>
        <strain evidence="1">DM0001</strain>
        <tissue evidence="1">Muscle</tissue>
    </source>
</reference>
<dbReference type="EMBL" id="JAAKFY010000022">
    <property type="protein sequence ID" value="KAF3837909.1"/>
    <property type="molecule type" value="Genomic_DNA"/>
</dbReference>
<dbReference type="Proteomes" id="UP000518266">
    <property type="component" value="Unassembled WGS sequence"/>
</dbReference>
<sequence>MKACPIVWKYEEEFSKHVNLIGKFHTAMNWADSLGASGHRGTRTVAVEEEKPDIPYEILFNLIHSCTSESLNSTLKDPTLLKLIGDYLQLGLGDISSLHDTSWIALHAMS</sequence>
<evidence type="ECO:0000313" key="1">
    <source>
        <dbReference type="EMBL" id="KAF3837909.1"/>
    </source>
</evidence>
<proteinExistence type="predicted"/>
<protein>
    <submittedName>
        <fullName evidence="1">Uncharacterized protein</fullName>
    </submittedName>
</protein>